<feature type="domain" description="MoaB/Mog" evidence="4">
    <location>
        <begin position="6"/>
        <end position="150"/>
    </location>
</feature>
<comment type="pathway">
    <text evidence="2">Cofactor biosynthesis; molybdopterin biosynthesis.</text>
</comment>
<evidence type="ECO:0000256" key="1">
    <source>
        <dbReference type="ARBA" id="ARBA00003487"/>
    </source>
</evidence>
<reference evidence="5 6" key="1">
    <citation type="submission" date="2016-02" db="EMBL/GenBank/DDBJ databases">
        <title>Draft Genome for Tepidibacillus decaturensis nov. sp. Strain Z9, an Anaerobic, Moderately Thermophilic and Heterotrophic Bacterium from Deep Subsurface of the Illinois Basin, USA.</title>
        <authorList>
            <person name="Dong Y."/>
            <person name="Chang J.Y."/>
            <person name="Sanford R."/>
            <person name="Fouke B.W."/>
        </authorList>
    </citation>
    <scope>NUCLEOTIDE SEQUENCE [LARGE SCALE GENOMIC DNA]</scope>
    <source>
        <strain evidence="5 6">Z9</strain>
    </source>
</reference>
<dbReference type="STRING" id="1413211.U473_07260"/>
<protein>
    <submittedName>
        <fullName evidence="5">Molybdenum cofactor biosynthesis protein</fullName>
    </submittedName>
</protein>
<proteinExistence type="predicted"/>
<dbReference type="InterPro" id="IPR008284">
    <property type="entry name" value="MoCF_biosynth_CS"/>
</dbReference>
<comment type="function">
    <text evidence="1">May be involved in the biosynthesis of molybdopterin.</text>
</comment>
<gene>
    <name evidence="5" type="ORF">U473_07260</name>
</gene>
<accession>A0A135L4H6</accession>
<dbReference type="PANTHER" id="PTHR43764:SF1">
    <property type="entry name" value="MOLYBDOPTERIN MOLYBDOTRANSFERASE"/>
    <property type="match status" value="1"/>
</dbReference>
<dbReference type="GO" id="GO:0006777">
    <property type="term" value="P:Mo-molybdopterin cofactor biosynthetic process"/>
    <property type="evidence" value="ECO:0007669"/>
    <property type="project" value="UniProtKB-KW"/>
</dbReference>
<name>A0A135L4H6_9BACI</name>
<dbReference type="OrthoDB" id="9784492at2"/>
<organism evidence="5 6">
    <name type="scientific">Tepidibacillus decaturensis</name>
    <dbReference type="NCBI Taxonomy" id="1413211"/>
    <lineage>
        <taxon>Bacteria</taxon>
        <taxon>Bacillati</taxon>
        <taxon>Bacillota</taxon>
        <taxon>Bacilli</taxon>
        <taxon>Bacillales</taxon>
        <taxon>Bacillaceae</taxon>
        <taxon>Tepidibacillus</taxon>
    </lineage>
</organism>
<dbReference type="UniPathway" id="UPA00344"/>
<comment type="caution">
    <text evidence="5">The sequence shown here is derived from an EMBL/GenBank/DDBJ whole genome shotgun (WGS) entry which is preliminary data.</text>
</comment>
<dbReference type="RefSeq" id="WP_068724817.1">
    <property type="nucleotide sequence ID" value="NZ_LSKU01000001.1"/>
</dbReference>
<dbReference type="Pfam" id="PF00994">
    <property type="entry name" value="MoCF_biosynth"/>
    <property type="match status" value="1"/>
</dbReference>
<dbReference type="InterPro" id="IPR001453">
    <property type="entry name" value="MoaB/Mog_dom"/>
</dbReference>
<keyword evidence="3" id="KW-0501">Molybdenum cofactor biosynthesis</keyword>
<dbReference type="NCBIfam" id="TIGR00177">
    <property type="entry name" value="molyb_syn"/>
    <property type="match status" value="1"/>
</dbReference>
<evidence type="ECO:0000256" key="2">
    <source>
        <dbReference type="ARBA" id="ARBA00005046"/>
    </source>
</evidence>
<sequence>MNWSVGILTLSDKGSRGEREDISGKVIKEIVATIQGEVKQYDVIPDERQLIEKYLIRYTDELQLDLVITTGGTGLAKRDVTPEATLAVIDKEIPGLAEEMRRVSRVKTPFATLSRAVVGARGDSIIVNLPGSPKGVRENLEAIIEILPHALQILQGKMGEHPKNFEAQMSKSHKSME</sequence>
<dbReference type="Gene3D" id="3.40.980.10">
    <property type="entry name" value="MoaB/Mog-like domain"/>
    <property type="match status" value="1"/>
</dbReference>
<evidence type="ECO:0000313" key="5">
    <source>
        <dbReference type="EMBL" id="KXG43829.1"/>
    </source>
</evidence>
<dbReference type="InterPro" id="IPR051920">
    <property type="entry name" value="MPT_Adenylyltrnsfr/MoaC-Rel"/>
</dbReference>
<evidence type="ECO:0000259" key="4">
    <source>
        <dbReference type="SMART" id="SM00852"/>
    </source>
</evidence>
<dbReference type="InterPro" id="IPR036425">
    <property type="entry name" value="MoaB/Mog-like_dom_sf"/>
</dbReference>
<dbReference type="SMART" id="SM00852">
    <property type="entry name" value="MoCF_biosynth"/>
    <property type="match status" value="1"/>
</dbReference>
<keyword evidence="6" id="KW-1185">Reference proteome</keyword>
<dbReference type="SUPFAM" id="SSF53218">
    <property type="entry name" value="Molybdenum cofactor biosynthesis proteins"/>
    <property type="match status" value="1"/>
</dbReference>
<dbReference type="PANTHER" id="PTHR43764">
    <property type="entry name" value="MOLYBDENUM COFACTOR BIOSYNTHESIS"/>
    <property type="match status" value="1"/>
</dbReference>
<evidence type="ECO:0000313" key="6">
    <source>
        <dbReference type="Proteomes" id="UP000070352"/>
    </source>
</evidence>
<dbReference type="AlphaFoldDB" id="A0A135L4H6"/>
<dbReference type="CDD" id="cd00886">
    <property type="entry name" value="MogA_MoaB"/>
    <property type="match status" value="1"/>
</dbReference>
<dbReference type="Proteomes" id="UP000070352">
    <property type="component" value="Unassembled WGS sequence"/>
</dbReference>
<evidence type="ECO:0000256" key="3">
    <source>
        <dbReference type="ARBA" id="ARBA00023150"/>
    </source>
</evidence>
<dbReference type="EMBL" id="LSKU01000001">
    <property type="protein sequence ID" value="KXG43829.1"/>
    <property type="molecule type" value="Genomic_DNA"/>
</dbReference>
<dbReference type="PROSITE" id="PS01078">
    <property type="entry name" value="MOCF_BIOSYNTHESIS_1"/>
    <property type="match status" value="1"/>
</dbReference>